<evidence type="ECO:0000313" key="1">
    <source>
        <dbReference type="EMBL" id="KAF6131212.1"/>
    </source>
</evidence>
<name>A0A834EYI7_9CHIR</name>
<protein>
    <submittedName>
        <fullName evidence="1">Uncharacterized protein</fullName>
    </submittedName>
</protein>
<sequence length="174" mass="19230">MSHDFRYHWIRVPSPTAPALRWSSCYPVICPLVLSFVRSCVQWVCTEGLPGPGRRQHSIALTVHPVQTHNAEFCPTCAPGKWQGFRNPPMRIVLDNGRSKAPALPWGETQLAGMPLLVCDRAAHRPSRVPLCSEEMSWTHWAPGPCSRTAPPDLIRCILTALSPCETACWGPAG</sequence>
<reference evidence="1 2" key="1">
    <citation type="journal article" date="2020" name="Nature">
        <title>Six reference-quality genomes reveal evolution of bat adaptations.</title>
        <authorList>
            <person name="Jebb D."/>
            <person name="Huang Z."/>
            <person name="Pippel M."/>
            <person name="Hughes G.M."/>
            <person name="Lavrichenko K."/>
            <person name="Devanna P."/>
            <person name="Winkler S."/>
            <person name="Jermiin L.S."/>
            <person name="Skirmuntt E.C."/>
            <person name="Katzourakis A."/>
            <person name="Burkitt-Gray L."/>
            <person name="Ray D.A."/>
            <person name="Sullivan K.A.M."/>
            <person name="Roscito J.G."/>
            <person name="Kirilenko B.M."/>
            <person name="Davalos L.M."/>
            <person name="Corthals A.P."/>
            <person name="Power M.L."/>
            <person name="Jones G."/>
            <person name="Ransome R.D."/>
            <person name="Dechmann D.K.N."/>
            <person name="Locatelli A.G."/>
            <person name="Puechmaille S.J."/>
            <person name="Fedrigo O."/>
            <person name="Jarvis E.D."/>
            <person name="Hiller M."/>
            <person name="Vernes S.C."/>
            <person name="Myers E.W."/>
            <person name="Teeling E.C."/>
        </authorList>
    </citation>
    <scope>NUCLEOTIDE SEQUENCE [LARGE SCALE GENOMIC DNA]</scope>
    <source>
        <strain evidence="1">Bat1K_MPI-CBG_1</strain>
    </source>
</reference>
<proteinExistence type="predicted"/>
<dbReference type="AlphaFoldDB" id="A0A834EYI7"/>
<gene>
    <name evidence="1" type="ORF">HJG60_008082</name>
</gene>
<evidence type="ECO:0000313" key="2">
    <source>
        <dbReference type="Proteomes" id="UP000664940"/>
    </source>
</evidence>
<accession>A0A834EYI7</accession>
<organism evidence="1 2">
    <name type="scientific">Phyllostomus discolor</name>
    <name type="common">pale spear-nosed bat</name>
    <dbReference type="NCBI Taxonomy" id="89673"/>
    <lineage>
        <taxon>Eukaryota</taxon>
        <taxon>Metazoa</taxon>
        <taxon>Chordata</taxon>
        <taxon>Craniata</taxon>
        <taxon>Vertebrata</taxon>
        <taxon>Euteleostomi</taxon>
        <taxon>Mammalia</taxon>
        <taxon>Eutheria</taxon>
        <taxon>Laurasiatheria</taxon>
        <taxon>Chiroptera</taxon>
        <taxon>Yangochiroptera</taxon>
        <taxon>Phyllostomidae</taxon>
        <taxon>Phyllostominae</taxon>
        <taxon>Phyllostomus</taxon>
    </lineage>
</organism>
<dbReference type="Proteomes" id="UP000664940">
    <property type="component" value="Unassembled WGS sequence"/>
</dbReference>
<dbReference type="EMBL" id="JABVXQ010000001">
    <property type="protein sequence ID" value="KAF6131212.1"/>
    <property type="molecule type" value="Genomic_DNA"/>
</dbReference>
<comment type="caution">
    <text evidence="1">The sequence shown here is derived from an EMBL/GenBank/DDBJ whole genome shotgun (WGS) entry which is preliminary data.</text>
</comment>